<evidence type="ECO:0000259" key="8">
    <source>
        <dbReference type="Pfam" id="PF04668"/>
    </source>
</evidence>
<keyword evidence="7" id="KW-1133">Transmembrane helix</keyword>
<dbReference type="EMBL" id="JAEAOA010001259">
    <property type="protein sequence ID" value="KAK3596418.1"/>
    <property type="molecule type" value="Genomic_DNA"/>
</dbReference>
<keyword evidence="3" id="KW-0217">Developmental protein</keyword>
<dbReference type="Proteomes" id="UP001195483">
    <property type="component" value="Unassembled WGS sequence"/>
</dbReference>
<dbReference type="InterPro" id="IPR057635">
    <property type="entry name" value="Tsg_N"/>
</dbReference>
<evidence type="ECO:0008006" key="12">
    <source>
        <dbReference type="Google" id="ProtNLM"/>
    </source>
</evidence>
<dbReference type="Pfam" id="PF04668">
    <property type="entry name" value="Tsg"/>
    <property type="match status" value="1"/>
</dbReference>
<dbReference type="InterPro" id="IPR006761">
    <property type="entry name" value="Tsg"/>
</dbReference>
<proteinExistence type="inferred from homology"/>
<dbReference type="PANTHER" id="PTHR12312">
    <property type="entry name" value="TWISTED GASTRULATION PROTEIN HOMOLOG 1-A-RELATED"/>
    <property type="match status" value="1"/>
</dbReference>
<dbReference type="AlphaFoldDB" id="A0AAE0SR31"/>
<feature type="transmembrane region" description="Helical" evidence="7">
    <location>
        <begin position="65"/>
        <end position="86"/>
    </location>
</feature>
<dbReference type="Pfam" id="PF23782">
    <property type="entry name" value="Tsg_N"/>
    <property type="match status" value="1"/>
</dbReference>
<evidence type="ECO:0000313" key="11">
    <source>
        <dbReference type="Proteomes" id="UP001195483"/>
    </source>
</evidence>
<dbReference type="GO" id="GO:0030510">
    <property type="term" value="P:regulation of BMP signaling pathway"/>
    <property type="evidence" value="ECO:0007669"/>
    <property type="project" value="TreeGrafter"/>
</dbReference>
<evidence type="ECO:0000256" key="2">
    <source>
        <dbReference type="ARBA" id="ARBA00010047"/>
    </source>
</evidence>
<dbReference type="PANTHER" id="PTHR12312:SF16">
    <property type="entry name" value="TWISTED GASTRULATION PROTEIN HOMOLOG 1-A-RELATED"/>
    <property type="match status" value="1"/>
</dbReference>
<keyword evidence="5" id="KW-0732">Signal</keyword>
<sequence length="297" mass="33323">MVATLRRDAMVFEIILNRKLETETYPRTSPIKSKNFAKFHKELSLLTDDVNKYVLFKSLQKTMKLYLLSALSFAVVLVFATELYLVEACNEAVCAPLVSKCLLIKCCDCDMTNKGNCTCCKECQLCLSKLYSECCSCVGMCPPPNPEDSIFKSSSIEDLADPIPELFNVLTEEEDPELRWTSHSYPVHFNALSFKSSLEMSALEVGKDHTDHQKFSVAGPYNCTVAFMSQCMSLRKCKQSCKSMGAAKYRWFHGEGCCQCIGDACIDYGLNEAKCIKCPNNGNDVTEEDDYVDIDTK</sequence>
<evidence type="ECO:0000256" key="4">
    <source>
        <dbReference type="ARBA" id="ARBA00022525"/>
    </source>
</evidence>
<feature type="domain" description="Tsg C-terminal" evidence="8">
    <location>
        <begin position="152"/>
        <end position="279"/>
    </location>
</feature>
<comment type="similarity">
    <text evidence="2">Belongs to the twisted gastrulation protein family.</text>
</comment>
<keyword evidence="11" id="KW-1185">Reference proteome</keyword>
<evidence type="ECO:0000259" key="9">
    <source>
        <dbReference type="Pfam" id="PF23782"/>
    </source>
</evidence>
<keyword evidence="7" id="KW-0812">Transmembrane</keyword>
<accession>A0AAE0SR31</accession>
<dbReference type="InterPro" id="IPR057726">
    <property type="entry name" value="Tsg_C"/>
</dbReference>
<evidence type="ECO:0000256" key="3">
    <source>
        <dbReference type="ARBA" id="ARBA00022473"/>
    </source>
</evidence>
<name>A0AAE0SR31_9BIVA</name>
<keyword evidence="7" id="KW-0472">Membrane</keyword>
<evidence type="ECO:0000313" key="10">
    <source>
        <dbReference type="EMBL" id="KAK3596418.1"/>
    </source>
</evidence>
<protein>
    <recommendedName>
        <fullName evidence="12">Protein twisted gastrulation</fullName>
    </recommendedName>
</protein>
<comment type="subcellular location">
    <subcellularLocation>
        <location evidence="1">Secreted</location>
    </subcellularLocation>
</comment>
<evidence type="ECO:0000256" key="6">
    <source>
        <dbReference type="ARBA" id="ARBA00023180"/>
    </source>
</evidence>
<comment type="caution">
    <text evidence="10">The sequence shown here is derived from an EMBL/GenBank/DDBJ whole genome shotgun (WGS) entry which is preliminary data.</text>
</comment>
<keyword evidence="6" id="KW-0325">Glycoprotein</keyword>
<evidence type="ECO:0000256" key="5">
    <source>
        <dbReference type="ARBA" id="ARBA00022729"/>
    </source>
</evidence>
<evidence type="ECO:0000256" key="7">
    <source>
        <dbReference type="SAM" id="Phobius"/>
    </source>
</evidence>
<reference evidence="10" key="1">
    <citation type="journal article" date="2021" name="Genome Biol. Evol.">
        <title>A High-Quality Reference Genome for a Parasitic Bivalve with Doubly Uniparental Inheritance (Bivalvia: Unionida).</title>
        <authorList>
            <person name="Smith C.H."/>
        </authorList>
    </citation>
    <scope>NUCLEOTIDE SEQUENCE</scope>
    <source>
        <strain evidence="10">CHS0354</strain>
    </source>
</reference>
<reference evidence="10" key="3">
    <citation type="submission" date="2023-05" db="EMBL/GenBank/DDBJ databases">
        <authorList>
            <person name="Smith C.H."/>
        </authorList>
    </citation>
    <scope>NUCLEOTIDE SEQUENCE</scope>
    <source>
        <strain evidence="10">CHS0354</strain>
        <tissue evidence="10">Mantle</tissue>
    </source>
</reference>
<organism evidence="10 11">
    <name type="scientific">Potamilus streckersoni</name>
    <dbReference type="NCBI Taxonomy" id="2493646"/>
    <lineage>
        <taxon>Eukaryota</taxon>
        <taxon>Metazoa</taxon>
        <taxon>Spiralia</taxon>
        <taxon>Lophotrochozoa</taxon>
        <taxon>Mollusca</taxon>
        <taxon>Bivalvia</taxon>
        <taxon>Autobranchia</taxon>
        <taxon>Heteroconchia</taxon>
        <taxon>Palaeoheterodonta</taxon>
        <taxon>Unionida</taxon>
        <taxon>Unionoidea</taxon>
        <taxon>Unionidae</taxon>
        <taxon>Ambleminae</taxon>
        <taxon>Lampsilini</taxon>
        <taxon>Potamilus</taxon>
    </lineage>
</organism>
<keyword evidence="4" id="KW-0964">Secreted</keyword>
<feature type="domain" description="Tsg N-terminal" evidence="9">
    <location>
        <begin position="88"/>
        <end position="145"/>
    </location>
</feature>
<gene>
    <name evidence="10" type="ORF">CHS0354_020668</name>
</gene>
<dbReference type="GO" id="GO:0005615">
    <property type="term" value="C:extracellular space"/>
    <property type="evidence" value="ECO:0007669"/>
    <property type="project" value="TreeGrafter"/>
</dbReference>
<evidence type="ECO:0000256" key="1">
    <source>
        <dbReference type="ARBA" id="ARBA00004613"/>
    </source>
</evidence>
<reference evidence="10" key="2">
    <citation type="journal article" date="2021" name="Genome Biol. Evol.">
        <title>Developing a high-quality reference genome for a parasitic bivalve with doubly uniparental inheritance (Bivalvia: Unionida).</title>
        <authorList>
            <person name="Smith C.H."/>
        </authorList>
    </citation>
    <scope>NUCLEOTIDE SEQUENCE</scope>
    <source>
        <strain evidence="10">CHS0354</strain>
        <tissue evidence="10">Mantle</tissue>
    </source>
</reference>